<dbReference type="STRING" id="1480615.AWJ14_09210"/>
<keyword evidence="1" id="KW-0732">Signal</keyword>
<feature type="signal peptide" evidence="1">
    <location>
        <begin position="1"/>
        <end position="20"/>
    </location>
</feature>
<dbReference type="InterPro" id="IPR011044">
    <property type="entry name" value="Quino_amine_DH_bsu"/>
</dbReference>
<dbReference type="PANTHER" id="PTHR46928:SF1">
    <property type="entry name" value="MESENCHYME-SPECIFIC CELL SURFACE GLYCOPROTEIN"/>
    <property type="match status" value="1"/>
</dbReference>
<keyword evidence="4" id="KW-1185">Reference proteome</keyword>
<dbReference type="AlphaFoldDB" id="A0A1C1Z0L8"/>
<comment type="caution">
    <text evidence="3">The sequence shown here is derived from an EMBL/GenBank/DDBJ whole genome shotgun (WGS) entry which is preliminary data.</text>
</comment>
<proteinExistence type="predicted"/>
<evidence type="ECO:0000313" key="3">
    <source>
        <dbReference type="EMBL" id="OCW59227.1"/>
    </source>
</evidence>
<dbReference type="PANTHER" id="PTHR46928">
    <property type="entry name" value="MESENCHYME-SPECIFIC CELL SURFACE GLYCOPROTEIN"/>
    <property type="match status" value="1"/>
</dbReference>
<sequence length="727" mass="77389">MSRLLSFTSVLALIAASASAAEMNFNRIASFATPLNMAAGEDQNRETSSEIIAASEDGMRLVYTDSPLGVIGMIDIADPAAPKPLGNIDMGGEPTSVTIVGGSAFVAVNTSKDYVNVGGKLVSVDLDGKSVTAECDLGGQPDSIARAKDGSFLAIAIENERDEDLNDGVLPQMPAGRVALIDLKDGAADCASLRFADVTGLAEIAPEDPEPEFVDINDLGETVVTLQENNHLVVLDRDGKVLSHFSAGAVTLENVDLTDERGALRFTETQADRKREPDAVGWIDTDHFAIANEGDYEGGSRGWTIFNKDGTVVYESGMSFEHAVIETGHYPDKRSDAKGVEPESIEVARFNGVPYVFVGAERASVIGVYDVSDLANPVLRQILPSGIAPEGVVAIPSRNLLVTANEADLIEDGGVRSHVMIYELGEGPAAYPQITSAGADQLIGWGALSGLAADPETKGKLYAINDSFYGFQPQIFTIDATQTPARITAALDITRGGAPAQKLDIEGVTTDGEGGFWLASEGNSAKLVPHALYHVNAKGVIKKEIALPEELLANETRFGFEGIARDGDVLWMPVQRPWKDDAKSEVKLVSYNTKTEEWGAVRYPLDAPADKGWVGLSDIELHDGYAYIIERDNQIGDKAAIKKIYRVAMSELTPAPLGGELPLVAKEEVRDLLPELKALNGYVVDKVEGLAIDADGKAYVVTDNDGVDDSSGETLFFTIDGLAAASN</sequence>
<dbReference type="SUPFAM" id="SSF63829">
    <property type="entry name" value="Calcium-dependent phosphotriesterase"/>
    <property type="match status" value="1"/>
</dbReference>
<name>A0A1C1Z0L8_9HYPH</name>
<dbReference type="InterPro" id="IPR015943">
    <property type="entry name" value="WD40/YVTN_repeat-like_dom_sf"/>
</dbReference>
<evidence type="ECO:0000313" key="4">
    <source>
        <dbReference type="Proteomes" id="UP000094795"/>
    </source>
</evidence>
<organism evidence="3 4">
    <name type="scientific">Hoeflea olei</name>
    <dbReference type="NCBI Taxonomy" id="1480615"/>
    <lineage>
        <taxon>Bacteria</taxon>
        <taxon>Pseudomonadati</taxon>
        <taxon>Pseudomonadota</taxon>
        <taxon>Alphaproteobacteria</taxon>
        <taxon>Hyphomicrobiales</taxon>
        <taxon>Rhizobiaceae</taxon>
        <taxon>Hoeflea</taxon>
    </lineage>
</organism>
<dbReference type="OrthoDB" id="9803927at2"/>
<accession>A0A1C1Z0L8</accession>
<dbReference type="Gene3D" id="2.130.10.10">
    <property type="entry name" value="YVTN repeat-like/Quinoprotein amine dehydrogenase"/>
    <property type="match status" value="1"/>
</dbReference>
<dbReference type="EMBL" id="LQZT01000001">
    <property type="protein sequence ID" value="OCW59227.1"/>
    <property type="molecule type" value="Genomic_DNA"/>
</dbReference>
<feature type="chain" id="PRO_5008656680" evidence="1">
    <location>
        <begin position="21"/>
        <end position="727"/>
    </location>
</feature>
<dbReference type="SUPFAM" id="SSF50969">
    <property type="entry name" value="YVTN repeat-like/Quinoprotein amine dehydrogenase"/>
    <property type="match status" value="1"/>
</dbReference>
<dbReference type="Proteomes" id="UP000094795">
    <property type="component" value="Unassembled WGS sequence"/>
</dbReference>
<evidence type="ECO:0000256" key="1">
    <source>
        <dbReference type="SAM" id="SignalP"/>
    </source>
</evidence>
<reference evidence="3 4" key="1">
    <citation type="submission" date="2015-12" db="EMBL/GenBank/DDBJ databases">
        <authorList>
            <person name="Shamseldin A."/>
            <person name="Moawad H."/>
            <person name="Abd El-Rahim W.M."/>
            <person name="Sadowsky M.J."/>
        </authorList>
    </citation>
    <scope>NUCLEOTIDE SEQUENCE [LARGE SCALE GENOMIC DNA]</scope>
    <source>
        <strain evidence="3 4">JC234</strain>
    </source>
</reference>
<evidence type="ECO:0000259" key="2">
    <source>
        <dbReference type="Pfam" id="PF13449"/>
    </source>
</evidence>
<dbReference type="RefSeq" id="WP_066173519.1">
    <property type="nucleotide sequence ID" value="NZ_LQZT01000001.1"/>
</dbReference>
<dbReference type="Pfam" id="PF13449">
    <property type="entry name" value="Phytase-like"/>
    <property type="match status" value="1"/>
</dbReference>
<gene>
    <name evidence="3" type="ORF">AWJ14_09210</name>
</gene>
<protein>
    <submittedName>
        <fullName evidence="3">Alkaline phosphatase</fullName>
    </submittedName>
</protein>
<dbReference type="InterPro" id="IPR027372">
    <property type="entry name" value="Phytase-like_dom"/>
</dbReference>
<feature type="domain" description="Phytase-like" evidence="2">
    <location>
        <begin position="444"/>
        <end position="705"/>
    </location>
</feature>
<dbReference type="InterPro" id="IPR052956">
    <property type="entry name" value="Mesenchyme-surface_protein"/>
</dbReference>